<dbReference type="GO" id="GO:0032131">
    <property type="term" value="F:alkylated DNA binding"/>
    <property type="evidence" value="ECO:0007669"/>
    <property type="project" value="TreeGrafter"/>
</dbReference>
<accession>A0A853BU59</accession>
<organism evidence="3 4">
    <name type="scientific">Streptomonospora nanhaiensis</name>
    <dbReference type="NCBI Taxonomy" id="1323731"/>
    <lineage>
        <taxon>Bacteria</taxon>
        <taxon>Bacillati</taxon>
        <taxon>Actinomycetota</taxon>
        <taxon>Actinomycetes</taxon>
        <taxon>Streptosporangiales</taxon>
        <taxon>Nocardiopsidaceae</taxon>
        <taxon>Streptomonospora</taxon>
    </lineage>
</organism>
<dbReference type="EMBL" id="JACCFO010000001">
    <property type="protein sequence ID" value="NYI98296.1"/>
    <property type="molecule type" value="Genomic_DNA"/>
</dbReference>
<dbReference type="PANTHER" id="PTHR43003">
    <property type="entry name" value="DNA-3-METHYLADENINE GLYCOSYLASE"/>
    <property type="match status" value="1"/>
</dbReference>
<dbReference type="AlphaFoldDB" id="A0A853BU59"/>
<dbReference type="GO" id="GO:0008725">
    <property type="term" value="F:DNA-3-methyladenine glycosylase activity"/>
    <property type="evidence" value="ECO:0007669"/>
    <property type="project" value="TreeGrafter"/>
</dbReference>
<reference evidence="3 4" key="1">
    <citation type="submission" date="2020-07" db="EMBL/GenBank/DDBJ databases">
        <title>Sequencing the genomes of 1000 actinobacteria strains.</title>
        <authorList>
            <person name="Klenk H.-P."/>
        </authorList>
    </citation>
    <scope>NUCLEOTIDE SEQUENCE [LARGE SCALE GENOMIC DNA]</scope>
    <source>
        <strain evidence="3 4">DSM 45927</strain>
    </source>
</reference>
<name>A0A853BU59_9ACTN</name>
<dbReference type="GO" id="GO:0005737">
    <property type="term" value="C:cytoplasm"/>
    <property type="evidence" value="ECO:0007669"/>
    <property type="project" value="TreeGrafter"/>
</dbReference>
<sequence length="263" mass="28522">MNRSDTMRILCEHPAWNNGRRLVRTANGVSLASASAAGIELSTPGPAIDVYDPADLSDRAPEPLRRGLEAHGPVARLRTPDLWEAVATAIIRQVIRADQARLMYQRFTSTYGEPAEASRVFPAPKVVLALADEAFTGLGMAFKRDPLRAAAQAVLDHGEKWEQAPPSDLVGELQAVPRIGPWTAGAAVADFTGDFSLYPYGDMAVRKYARQTFPDLDLPDQEAAFAARWSSYSNSSYELSVVTALTLALGGERAQPLDQNEPS</sequence>
<dbReference type="Gene3D" id="1.10.340.30">
    <property type="entry name" value="Hypothetical protein, domain 2"/>
    <property type="match status" value="1"/>
</dbReference>
<dbReference type="SUPFAM" id="SSF48150">
    <property type="entry name" value="DNA-glycosylase"/>
    <property type="match status" value="1"/>
</dbReference>
<proteinExistence type="predicted"/>
<dbReference type="PANTHER" id="PTHR43003:SF5">
    <property type="entry name" value="DNA-3-METHYLADENINE GLYCOSYLASE"/>
    <property type="match status" value="1"/>
</dbReference>
<dbReference type="GO" id="GO:0006285">
    <property type="term" value="P:base-excision repair, AP site formation"/>
    <property type="evidence" value="ECO:0007669"/>
    <property type="project" value="TreeGrafter"/>
</dbReference>
<keyword evidence="3" id="KW-0326">Glycosidase</keyword>
<evidence type="ECO:0000256" key="2">
    <source>
        <dbReference type="ARBA" id="ARBA00023204"/>
    </source>
</evidence>
<dbReference type="GO" id="GO:0043916">
    <property type="term" value="F:DNA-7-methylguanine glycosylase activity"/>
    <property type="evidence" value="ECO:0007669"/>
    <property type="project" value="TreeGrafter"/>
</dbReference>
<dbReference type="EC" id="3.2.2.21" evidence="3"/>
<dbReference type="Proteomes" id="UP000575985">
    <property type="component" value="Unassembled WGS sequence"/>
</dbReference>
<keyword evidence="4" id="KW-1185">Reference proteome</keyword>
<keyword evidence="3" id="KW-0378">Hydrolase</keyword>
<dbReference type="InterPro" id="IPR011257">
    <property type="entry name" value="DNA_glycosylase"/>
</dbReference>
<dbReference type="InterPro" id="IPR051912">
    <property type="entry name" value="Alkylbase_DNA_Glycosylase/TA"/>
</dbReference>
<evidence type="ECO:0000313" key="4">
    <source>
        <dbReference type="Proteomes" id="UP000575985"/>
    </source>
</evidence>
<protein>
    <submittedName>
        <fullName evidence="3">DNA-3-methyladenine glycosylase II</fullName>
        <ecNumber evidence="3">3.2.2.21</ecNumber>
    </submittedName>
</protein>
<dbReference type="RefSeq" id="WP_179769472.1">
    <property type="nucleotide sequence ID" value="NZ_JACCFO010000001.1"/>
</dbReference>
<keyword evidence="2" id="KW-0234">DNA repair</keyword>
<dbReference type="GO" id="GO:0006307">
    <property type="term" value="P:DNA alkylation repair"/>
    <property type="evidence" value="ECO:0007669"/>
    <property type="project" value="TreeGrafter"/>
</dbReference>
<keyword evidence="1" id="KW-0227">DNA damage</keyword>
<comment type="caution">
    <text evidence="3">The sequence shown here is derived from an EMBL/GenBank/DDBJ whole genome shotgun (WGS) entry which is preliminary data.</text>
</comment>
<gene>
    <name evidence="3" type="ORF">HNR12_004573</name>
</gene>
<dbReference type="GO" id="GO:0032993">
    <property type="term" value="C:protein-DNA complex"/>
    <property type="evidence" value="ECO:0007669"/>
    <property type="project" value="TreeGrafter"/>
</dbReference>
<evidence type="ECO:0000313" key="3">
    <source>
        <dbReference type="EMBL" id="NYI98296.1"/>
    </source>
</evidence>
<evidence type="ECO:0000256" key="1">
    <source>
        <dbReference type="ARBA" id="ARBA00022763"/>
    </source>
</evidence>